<evidence type="ECO:0000313" key="2">
    <source>
        <dbReference type="EMBL" id="TDR35161.1"/>
    </source>
</evidence>
<evidence type="ECO:0000313" key="3">
    <source>
        <dbReference type="Proteomes" id="UP000254330"/>
    </source>
</evidence>
<gene>
    <name evidence="2" type="ORF">DFR61_13211</name>
    <name evidence="1" type="ORF">NCTC10597_01191</name>
</gene>
<proteinExistence type="predicted"/>
<dbReference type="Proteomes" id="UP000254330">
    <property type="component" value="Unassembled WGS sequence"/>
</dbReference>
<organism evidence="1 3">
    <name type="scientific">Kurthia zopfii</name>
    <dbReference type="NCBI Taxonomy" id="1650"/>
    <lineage>
        <taxon>Bacteria</taxon>
        <taxon>Bacillati</taxon>
        <taxon>Bacillota</taxon>
        <taxon>Bacilli</taxon>
        <taxon>Bacillales</taxon>
        <taxon>Caryophanaceae</taxon>
        <taxon>Kurthia</taxon>
    </lineage>
</organism>
<keyword evidence="4" id="KW-1185">Reference proteome</keyword>
<comment type="caution">
    <text evidence="1">The sequence shown here is derived from an EMBL/GenBank/DDBJ whole genome shotgun (WGS) entry which is preliminary data.</text>
</comment>
<sequence>MEMKPILIGFDGPEPYAIVIVNRVNCRRFKKVCYDAFELQCVVEQYLPAEGYVLDVLMNEVVF</sequence>
<evidence type="ECO:0000313" key="4">
    <source>
        <dbReference type="Proteomes" id="UP000294641"/>
    </source>
</evidence>
<reference evidence="2 4" key="2">
    <citation type="submission" date="2019-03" db="EMBL/GenBank/DDBJ databases">
        <title>Genomic Encyclopedia of Type Strains, Phase IV (KMG-IV): sequencing the most valuable type-strain genomes for metagenomic binning, comparative biology and taxonomic classification.</title>
        <authorList>
            <person name="Goeker M."/>
        </authorList>
    </citation>
    <scope>NUCLEOTIDE SEQUENCE [LARGE SCALE GENOMIC DNA]</scope>
    <source>
        <strain evidence="2 4">DSM 20580</strain>
    </source>
</reference>
<protein>
    <submittedName>
        <fullName evidence="1">Uncharacterized protein</fullName>
    </submittedName>
</protein>
<dbReference type="AlphaFoldDB" id="A0A8B4Q9Y9"/>
<dbReference type="Proteomes" id="UP000294641">
    <property type="component" value="Unassembled WGS sequence"/>
</dbReference>
<dbReference type="EMBL" id="SNZG01000032">
    <property type="protein sequence ID" value="TDR35161.1"/>
    <property type="molecule type" value="Genomic_DNA"/>
</dbReference>
<evidence type="ECO:0000313" key="1">
    <source>
        <dbReference type="EMBL" id="STX09515.1"/>
    </source>
</evidence>
<accession>A0A8B4Q9Y9</accession>
<dbReference type="OrthoDB" id="2366255at2"/>
<reference evidence="1 3" key="1">
    <citation type="submission" date="2018-06" db="EMBL/GenBank/DDBJ databases">
        <authorList>
            <consortium name="Pathogen Informatics"/>
            <person name="Doyle S."/>
        </authorList>
    </citation>
    <scope>NUCLEOTIDE SEQUENCE [LARGE SCALE GENOMIC DNA]</scope>
    <source>
        <strain evidence="1 3">NCTC10597</strain>
    </source>
</reference>
<dbReference type="RefSeq" id="WP_109350352.1">
    <property type="nucleotide sequence ID" value="NZ_BJUE01000029.1"/>
</dbReference>
<name>A0A8B4Q9Y9_9BACL</name>
<dbReference type="EMBL" id="UGNP01000001">
    <property type="protein sequence ID" value="STX09515.1"/>
    <property type="molecule type" value="Genomic_DNA"/>
</dbReference>